<dbReference type="PANTHER" id="PTHR21089">
    <property type="entry name" value="SHIKIMATE DEHYDROGENASE"/>
    <property type="match status" value="1"/>
</dbReference>
<comment type="similarity">
    <text evidence="6">Belongs to the shikimate dehydrogenase family.</text>
</comment>
<feature type="binding site" evidence="6">
    <location>
        <position position="233"/>
    </location>
    <ligand>
        <name>NADP(+)</name>
        <dbReference type="ChEBI" id="CHEBI:58349"/>
    </ligand>
</feature>
<dbReference type="EC" id="1.1.1.25" evidence="1 6"/>
<dbReference type="UniPathway" id="UPA00053">
    <property type="reaction ID" value="UER00087"/>
</dbReference>
<evidence type="ECO:0000256" key="3">
    <source>
        <dbReference type="ARBA" id="ARBA00022857"/>
    </source>
</evidence>
<dbReference type="CDD" id="cd01065">
    <property type="entry name" value="NAD_bind_Shikimate_DH"/>
    <property type="match status" value="1"/>
</dbReference>
<evidence type="ECO:0000259" key="9">
    <source>
        <dbReference type="Pfam" id="PF18317"/>
    </source>
</evidence>
<evidence type="ECO:0000259" key="8">
    <source>
        <dbReference type="Pfam" id="PF08501"/>
    </source>
</evidence>
<dbReference type="InterPro" id="IPR011342">
    <property type="entry name" value="Shikimate_DH"/>
</dbReference>
<feature type="binding site" evidence="6">
    <location>
        <position position="212"/>
    </location>
    <ligand>
        <name>shikimate</name>
        <dbReference type="ChEBI" id="CHEBI:36208"/>
    </ligand>
</feature>
<feature type="binding site" evidence="6">
    <location>
        <position position="85"/>
    </location>
    <ligand>
        <name>shikimate</name>
        <dbReference type="ChEBI" id="CHEBI:36208"/>
    </ligand>
</feature>
<dbReference type="GO" id="GO:0019632">
    <property type="term" value="P:shikimate metabolic process"/>
    <property type="evidence" value="ECO:0007669"/>
    <property type="project" value="InterPro"/>
</dbReference>
<dbReference type="Gene3D" id="3.40.50.10860">
    <property type="entry name" value="Leucine Dehydrogenase, chain A, domain 1"/>
    <property type="match status" value="1"/>
</dbReference>
<sequence>MDVYGIIGHPVEHSLSPPMHEAAFEERGIDAKYVTFEADPDRIEEAFEGAQALGVDGLTVTLPFKHDAFEFADVDDPVQRVGAVNTIDFTDDGPVGYNTDMTGTLQAFEHHGVSLEGAEAVVIGAGGAARALAFGFEEAGATVSIANRTESKAHDLAADVPDASGHGLEELPDLMAAADVVANATSVGLEEDVSAAPADAWHGDLTAFDAVYKPLETRFLSDAAAAGAQTIDGAWMLLFQGVDAFETWTGEDAPVDAMNEALRSHLSE</sequence>
<keyword evidence="3 6" id="KW-0521">NADP</keyword>
<proteinExistence type="inferred from homology"/>
<comment type="pathway">
    <text evidence="6">Metabolic intermediate biosynthesis; chorismate biosynthesis; chorismate from D-erythrose 4-phosphate and phosphoenolpyruvate: step 4/7.</text>
</comment>
<comment type="function">
    <text evidence="6">Involved in the biosynthesis of the chorismate, which leads to the biosynthesis of aromatic amino acids. Catalyzes the reversible NADPH linked reduction of 3-dehydroshikimate (DHSA) to yield shikimate (SA).</text>
</comment>
<comment type="catalytic activity">
    <reaction evidence="6">
        <text>shikimate + NADP(+) = 3-dehydroshikimate + NADPH + H(+)</text>
        <dbReference type="Rhea" id="RHEA:17737"/>
        <dbReference type="ChEBI" id="CHEBI:15378"/>
        <dbReference type="ChEBI" id="CHEBI:16630"/>
        <dbReference type="ChEBI" id="CHEBI:36208"/>
        <dbReference type="ChEBI" id="CHEBI:57783"/>
        <dbReference type="ChEBI" id="CHEBI:58349"/>
        <dbReference type="EC" id="1.1.1.25"/>
    </reaction>
</comment>
<dbReference type="Pfam" id="PF01488">
    <property type="entry name" value="Shikimate_DH"/>
    <property type="match status" value="1"/>
</dbReference>
<dbReference type="InterPro" id="IPR041121">
    <property type="entry name" value="SDH_C"/>
</dbReference>
<dbReference type="Pfam" id="PF18317">
    <property type="entry name" value="SDH_C"/>
    <property type="match status" value="1"/>
</dbReference>
<keyword evidence="5 6" id="KW-0057">Aromatic amino acid biosynthesis</keyword>
<comment type="caution">
    <text evidence="10">The sequence shown here is derived from an EMBL/GenBank/DDBJ whole genome shotgun (WGS) entry which is preliminary data.</text>
</comment>
<dbReference type="InterPro" id="IPR022893">
    <property type="entry name" value="Shikimate_DH_fam"/>
</dbReference>
<feature type="binding site" evidence="6">
    <location>
        <begin position="14"/>
        <end position="16"/>
    </location>
    <ligand>
        <name>shikimate</name>
        <dbReference type="ChEBI" id="CHEBI:36208"/>
    </ligand>
</feature>
<dbReference type="OrthoDB" id="8744at2157"/>
<dbReference type="GO" id="GO:0008652">
    <property type="term" value="P:amino acid biosynthetic process"/>
    <property type="evidence" value="ECO:0007669"/>
    <property type="project" value="UniProtKB-KW"/>
</dbReference>
<feature type="binding site" evidence="6">
    <location>
        <begin position="124"/>
        <end position="128"/>
    </location>
    <ligand>
        <name>NADP(+)</name>
        <dbReference type="ChEBI" id="CHEBI:58349"/>
    </ligand>
</feature>
<feature type="domain" description="Shikimate dehydrogenase substrate binding N-terminal" evidence="8">
    <location>
        <begin position="6"/>
        <end position="87"/>
    </location>
</feature>
<evidence type="ECO:0000256" key="4">
    <source>
        <dbReference type="ARBA" id="ARBA00023002"/>
    </source>
</evidence>
<evidence type="ECO:0000256" key="2">
    <source>
        <dbReference type="ARBA" id="ARBA00022605"/>
    </source>
</evidence>
<dbReference type="Gene3D" id="3.40.50.720">
    <property type="entry name" value="NAD(P)-binding Rossmann-like Domain"/>
    <property type="match status" value="1"/>
</dbReference>
<keyword evidence="4 6" id="KW-0560">Oxidoreductase</keyword>
<dbReference type="NCBIfam" id="TIGR00507">
    <property type="entry name" value="aroE"/>
    <property type="match status" value="1"/>
</dbReference>
<dbReference type="PANTHER" id="PTHR21089:SF1">
    <property type="entry name" value="BIFUNCTIONAL 3-DEHYDROQUINATE DEHYDRATASE_SHIKIMATE DEHYDROGENASE, CHLOROPLASTIC"/>
    <property type="match status" value="1"/>
</dbReference>
<reference evidence="10 11" key="1">
    <citation type="submission" date="2017-02" db="EMBL/GenBank/DDBJ databases">
        <title>Natronthermophilus aegyptiacus gen. nov.,sp. nov., an aerobic, extremely halophilic alkalithermophilic archaeon isolated from the athalassohaline Wadi An Natrun, Egypt.</title>
        <authorList>
            <person name="Zhao B."/>
        </authorList>
    </citation>
    <scope>NUCLEOTIDE SEQUENCE [LARGE SCALE GENOMIC DNA]</scope>
    <source>
        <strain evidence="10 11">CGMCC 1.3597</strain>
    </source>
</reference>
<accession>A0A202EE28</accession>
<dbReference type="RefSeq" id="WP_087714253.1">
    <property type="nucleotide sequence ID" value="NZ_MWPH01000001.1"/>
</dbReference>
<keyword evidence="11" id="KW-1185">Reference proteome</keyword>
<dbReference type="InterPro" id="IPR046346">
    <property type="entry name" value="Aminoacid_DH-like_N_sf"/>
</dbReference>
<feature type="domain" description="SDH C-terminal" evidence="9">
    <location>
        <begin position="233"/>
        <end position="263"/>
    </location>
</feature>
<feature type="active site" description="Proton acceptor" evidence="6">
    <location>
        <position position="65"/>
    </location>
</feature>
<organism evidence="10 11">
    <name type="scientific">Natronolimnobius baerhuensis</name>
    <dbReference type="NCBI Taxonomy" id="253108"/>
    <lineage>
        <taxon>Archaea</taxon>
        <taxon>Methanobacteriati</taxon>
        <taxon>Methanobacteriota</taxon>
        <taxon>Stenosarchaea group</taxon>
        <taxon>Halobacteria</taxon>
        <taxon>Halobacteriales</taxon>
        <taxon>Natrialbaceae</taxon>
        <taxon>Natronolimnobius</taxon>
    </lineage>
</organism>
<feature type="binding site" evidence="6">
    <location>
        <begin position="147"/>
        <end position="152"/>
    </location>
    <ligand>
        <name>NADP(+)</name>
        <dbReference type="ChEBI" id="CHEBI:58349"/>
    </ligand>
</feature>
<feature type="binding site" evidence="6">
    <location>
        <position position="76"/>
    </location>
    <ligand>
        <name>NADP(+)</name>
        <dbReference type="ChEBI" id="CHEBI:58349"/>
    </ligand>
</feature>
<feature type="domain" description="Quinate/shikimate 5-dehydrogenase/glutamyl-tRNA reductase" evidence="7">
    <location>
        <begin position="114"/>
        <end position="186"/>
    </location>
</feature>
<dbReference type="Proteomes" id="UP000196084">
    <property type="component" value="Unassembled WGS sequence"/>
</dbReference>
<feature type="binding site" evidence="6">
    <location>
        <position position="61"/>
    </location>
    <ligand>
        <name>shikimate</name>
        <dbReference type="ChEBI" id="CHEBI:36208"/>
    </ligand>
</feature>
<evidence type="ECO:0000313" key="11">
    <source>
        <dbReference type="Proteomes" id="UP000196084"/>
    </source>
</evidence>
<feature type="binding site" evidence="6">
    <location>
        <position position="240"/>
    </location>
    <ligand>
        <name>shikimate</name>
        <dbReference type="ChEBI" id="CHEBI:36208"/>
    </ligand>
</feature>
<dbReference type="InterPro" id="IPR036291">
    <property type="entry name" value="NAD(P)-bd_dom_sf"/>
</dbReference>
<dbReference type="GO" id="GO:0050661">
    <property type="term" value="F:NADP binding"/>
    <property type="evidence" value="ECO:0007669"/>
    <property type="project" value="InterPro"/>
</dbReference>
<evidence type="ECO:0000256" key="1">
    <source>
        <dbReference type="ARBA" id="ARBA00012962"/>
    </source>
</evidence>
<dbReference type="GO" id="GO:0009073">
    <property type="term" value="P:aromatic amino acid family biosynthetic process"/>
    <property type="evidence" value="ECO:0007669"/>
    <property type="project" value="UniProtKB-KW"/>
</dbReference>
<dbReference type="GO" id="GO:0004764">
    <property type="term" value="F:shikimate 3-dehydrogenase (NADP+) activity"/>
    <property type="evidence" value="ECO:0007669"/>
    <property type="project" value="UniProtKB-UniRule"/>
</dbReference>
<dbReference type="InterPro" id="IPR013708">
    <property type="entry name" value="Shikimate_DH-bd_N"/>
</dbReference>
<name>A0A202EE28_9EURY</name>
<comment type="subunit">
    <text evidence="6">Homodimer.</text>
</comment>
<dbReference type="InterPro" id="IPR006151">
    <property type="entry name" value="Shikm_DH/Glu-tRNA_Rdtase"/>
</dbReference>
<dbReference type="Pfam" id="PF08501">
    <property type="entry name" value="Shikimate_dh_N"/>
    <property type="match status" value="1"/>
</dbReference>
<dbReference type="SUPFAM" id="SSF53223">
    <property type="entry name" value="Aminoacid dehydrogenase-like, N-terminal domain"/>
    <property type="match status" value="1"/>
</dbReference>
<dbReference type="SUPFAM" id="SSF51735">
    <property type="entry name" value="NAD(P)-binding Rossmann-fold domains"/>
    <property type="match status" value="1"/>
</dbReference>
<evidence type="ECO:0000256" key="5">
    <source>
        <dbReference type="ARBA" id="ARBA00023141"/>
    </source>
</evidence>
<feature type="binding site" evidence="6">
    <location>
        <position position="100"/>
    </location>
    <ligand>
        <name>shikimate</name>
        <dbReference type="ChEBI" id="CHEBI:36208"/>
    </ligand>
</feature>
<dbReference type="GO" id="GO:0009423">
    <property type="term" value="P:chorismate biosynthetic process"/>
    <property type="evidence" value="ECO:0007669"/>
    <property type="project" value="UniProtKB-UniRule"/>
</dbReference>
<dbReference type="HAMAP" id="MF_00222">
    <property type="entry name" value="Shikimate_DH_AroE"/>
    <property type="match status" value="1"/>
</dbReference>
<keyword evidence="2 6" id="KW-0028">Amino-acid biosynthesis</keyword>
<dbReference type="EMBL" id="MWPH01000001">
    <property type="protein sequence ID" value="OVE86350.1"/>
    <property type="molecule type" value="Genomic_DNA"/>
</dbReference>
<evidence type="ECO:0000313" key="10">
    <source>
        <dbReference type="EMBL" id="OVE86350.1"/>
    </source>
</evidence>
<evidence type="ECO:0000259" key="7">
    <source>
        <dbReference type="Pfam" id="PF01488"/>
    </source>
</evidence>
<dbReference type="AlphaFoldDB" id="A0A202EE28"/>
<evidence type="ECO:0000256" key="6">
    <source>
        <dbReference type="HAMAP-Rule" id="MF_00222"/>
    </source>
</evidence>
<gene>
    <name evidence="6" type="primary">aroE</name>
    <name evidence="10" type="ORF">B2G88_06110</name>
</gene>
<feature type="binding site" evidence="6">
    <location>
        <position position="210"/>
    </location>
    <ligand>
        <name>NADP(+)</name>
        <dbReference type="ChEBI" id="CHEBI:58349"/>
    </ligand>
</feature>
<protein>
    <recommendedName>
        <fullName evidence="1 6">Shikimate dehydrogenase (NADP(+))</fullName>
        <shortName evidence="6">SDH</shortName>
        <ecNumber evidence="1 6">1.1.1.25</ecNumber>
    </recommendedName>
</protein>